<evidence type="ECO:0000256" key="1">
    <source>
        <dbReference type="ARBA" id="ARBA00004651"/>
    </source>
</evidence>
<evidence type="ECO:0000256" key="7">
    <source>
        <dbReference type="ARBA" id="ARBA00023136"/>
    </source>
</evidence>
<evidence type="ECO:0000256" key="8">
    <source>
        <dbReference type="SAM" id="Phobius"/>
    </source>
</evidence>
<dbReference type="GO" id="GO:1903785">
    <property type="term" value="P:L-valine transmembrane transport"/>
    <property type="evidence" value="ECO:0007669"/>
    <property type="project" value="TreeGrafter"/>
</dbReference>
<feature type="transmembrane region" description="Helical" evidence="8">
    <location>
        <begin position="25"/>
        <end position="44"/>
    </location>
</feature>
<dbReference type="RefSeq" id="WP_075634419.1">
    <property type="nucleotide sequence ID" value="NZ_MKIO01000025.1"/>
</dbReference>
<feature type="transmembrane region" description="Helical" evidence="8">
    <location>
        <begin position="172"/>
        <end position="190"/>
    </location>
</feature>
<name>A0A1Q9AKU5_9HYPH</name>
<reference evidence="9 10" key="1">
    <citation type="submission" date="2016-09" db="EMBL/GenBank/DDBJ databases">
        <title>Rhizobium sp. nov., a novel species isolated from the rice rhizosphere.</title>
        <authorList>
            <person name="Zhao J."/>
            <person name="Zhang X."/>
        </authorList>
    </citation>
    <scope>NUCLEOTIDE SEQUENCE [LARGE SCALE GENOMIC DNA]</scope>
    <source>
        <strain evidence="9 10">MH17</strain>
    </source>
</reference>
<accession>A0A1Q9AKU5</accession>
<dbReference type="Proteomes" id="UP000186143">
    <property type="component" value="Unassembled WGS sequence"/>
</dbReference>
<sequence length="240" mass="24961">MQTARQTTDQTTRAGGDIVAGLKTILPMLVAVAPIGLVFGAVAVGKGLSPLEAMAMSALVFAGGSQFVAMDLWTDPPAWAALGFAALLVNLRLILMSASLERAVADFAPAQKLAAFAIMADENWALAEARSRRQKLTPAFYFGLSLPFYGMWLVSTAAGALLGAVIGDTRPLGLDFAFPAVFIVLLMGFWKGRQTGLVLAASALASILVHALLPGAWYIAAGALAGLAAAFIPLSREQVA</sequence>
<dbReference type="STRING" id="1672749.BJF92_02140"/>
<feature type="transmembrane region" description="Helical" evidence="8">
    <location>
        <begin position="76"/>
        <end position="95"/>
    </location>
</feature>
<keyword evidence="7 8" id="KW-0472">Membrane</keyword>
<comment type="subcellular location">
    <subcellularLocation>
        <location evidence="1">Cell membrane</location>
        <topology evidence="1">Multi-pass membrane protein</topology>
    </subcellularLocation>
</comment>
<dbReference type="AlphaFoldDB" id="A0A1Q9AKU5"/>
<dbReference type="Pfam" id="PF03591">
    <property type="entry name" value="AzlC"/>
    <property type="match status" value="1"/>
</dbReference>
<keyword evidence="4" id="KW-1003">Cell membrane</keyword>
<evidence type="ECO:0000256" key="6">
    <source>
        <dbReference type="ARBA" id="ARBA00022989"/>
    </source>
</evidence>
<evidence type="ECO:0000256" key="2">
    <source>
        <dbReference type="ARBA" id="ARBA00010735"/>
    </source>
</evidence>
<evidence type="ECO:0000256" key="5">
    <source>
        <dbReference type="ARBA" id="ARBA00022692"/>
    </source>
</evidence>
<keyword evidence="3" id="KW-0813">Transport</keyword>
<proteinExistence type="inferred from homology"/>
<protein>
    <submittedName>
        <fullName evidence="9">Branched-chain amino acid ABC transporter permease</fullName>
    </submittedName>
</protein>
<gene>
    <name evidence="9" type="ORF">BJF92_02140</name>
</gene>
<dbReference type="PANTHER" id="PTHR34979:SF1">
    <property type="entry name" value="INNER MEMBRANE PROTEIN YGAZ"/>
    <property type="match status" value="1"/>
</dbReference>
<keyword evidence="5 8" id="KW-0812">Transmembrane</keyword>
<organism evidence="9 10">
    <name type="scientific">Xaviernesmea rhizosphaerae</name>
    <dbReference type="NCBI Taxonomy" id="1672749"/>
    <lineage>
        <taxon>Bacteria</taxon>
        <taxon>Pseudomonadati</taxon>
        <taxon>Pseudomonadota</taxon>
        <taxon>Alphaproteobacteria</taxon>
        <taxon>Hyphomicrobiales</taxon>
        <taxon>Rhizobiaceae</taxon>
        <taxon>Rhizobium/Agrobacterium group</taxon>
        <taxon>Xaviernesmea</taxon>
    </lineage>
</organism>
<dbReference type="OrthoDB" id="9803444at2"/>
<evidence type="ECO:0000256" key="4">
    <source>
        <dbReference type="ARBA" id="ARBA00022475"/>
    </source>
</evidence>
<evidence type="ECO:0000313" key="9">
    <source>
        <dbReference type="EMBL" id="OLP55933.1"/>
    </source>
</evidence>
<keyword evidence="6 8" id="KW-1133">Transmembrane helix</keyword>
<evidence type="ECO:0000313" key="10">
    <source>
        <dbReference type="Proteomes" id="UP000186143"/>
    </source>
</evidence>
<dbReference type="PANTHER" id="PTHR34979">
    <property type="entry name" value="INNER MEMBRANE PROTEIN YGAZ"/>
    <property type="match status" value="1"/>
</dbReference>
<dbReference type="InterPro" id="IPR011606">
    <property type="entry name" value="Brnchd-chn_aa_trnsp_permease"/>
</dbReference>
<feature type="transmembrane region" description="Helical" evidence="8">
    <location>
        <begin position="140"/>
        <end position="166"/>
    </location>
</feature>
<evidence type="ECO:0000256" key="3">
    <source>
        <dbReference type="ARBA" id="ARBA00022448"/>
    </source>
</evidence>
<comment type="caution">
    <text evidence="9">The sequence shown here is derived from an EMBL/GenBank/DDBJ whole genome shotgun (WGS) entry which is preliminary data.</text>
</comment>
<dbReference type="EMBL" id="MKIO01000025">
    <property type="protein sequence ID" value="OLP55933.1"/>
    <property type="molecule type" value="Genomic_DNA"/>
</dbReference>
<dbReference type="GO" id="GO:0005886">
    <property type="term" value="C:plasma membrane"/>
    <property type="evidence" value="ECO:0007669"/>
    <property type="project" value="UniProtKB-SubCell"/>
</dbReference>
<feature type="transmembrane region" description="Helical" evidence="8">
    <location>
        <begin position="197"/>
        <end position="213"/>
    </location>
</feature>
<comment type="similarity">
    <text evidence="2">Belongs to the AzlC family.</text>
</comment>